<keyword evidence="1" id="KW-0732">Signal</keyword>
<name>A0A919N0B1_9ACTN</name>
<proteinExistence type="predicted"/>
<keyword evidence="3" id="KW-1185">Reference proteome</keyword>
<evidence type="ECO:0000313" key="2">
    <source>
        <dbReference type="EMBL" id="GIE94882.1"/>
    </source>
</evidence>
<dbReference type="SUPFAM" id="SSF48317">
    <property type="entry name" value="Acid phosphatase/Vanadium-dependent haloperoxidase"/>
    <property type="match status" value="1"/>
</dbReference>
<dbReference type="Gene3D" id="1.10.606.20">
    <property type="match status" value="1"/>
</dbReference>
<evidence type="ECO:0008006" key="4">
    <source>
        <dbReference type="Google" id="ProtNLM"/>
    </source>
</evidence>
<dbReference type="InterPro" id="IPR052559">
    <property type="entry name" value="V-haloperoxidase"/>
</dbReference>
<sequence>MLSMSSRPLRAAVVLLGAVALAATTAAGPAAAGSVVAGSASRAGHAVLTWYDATAAAIAAGGATTQVTNSRTWAIAWLAAARAQTGSSSPVYRRAALAGAVHESLVALVPTQAAAVDAVLEADLAALPDGKAKDRGLAAGRAAADRLIEERTGDGLDSASVNAAFPVPPPAPGVWQPTPSAYAAATQYGNRLARPFLLRGAAQFRPAPPPALGSARYEADLAEVRTYGAAGSTARTQAQTDTATFWLGSSFVLYTPVLRAAVEQSPTSTLSRTRLVALFHVALVDTQIATSEAKYHYQTWRPVTAIRNAAVNPDPSWLPLHNTPAHPDFPSGHNTYSGAAEQILTVLFGPRARQPYTIPSPSAPGVTRTYTDWHLPSLENIDARVWSGIHTRSADEAGIRLGRDVATNTLTRAHELLR</sequence>
<dbReference type="CDD" id="cd03398">
    <property type="entry name" value="PAP2_haloperoxidase"/>
    <property type="match status" value="1"/>
</dbReference>
<accession>A0A919N0B1</accession>
<dbReference type="Proteomes" id="UP000636960">
    <property type="component" value="Unassembled WGS sequence"/>
</dbReference>
<comment type="caution">
    <text evidence="2">The sequence shown here is derived from an EMBL/GenBank/DDBJ whole genome shotgun (WGS) entry which is preliminary data.</text>
</comment>
<evidence type="ECO:0000313" key="3">
    <source>
        <dbReference type="Proteomes" id="UP000636960"/>
    </source>
</evidence>
<dbReference type="EMBL" id="BOMV01000021">
    <property type="protein sequence ID" value="GIE94882.1"/>
    <property type="molecule type" value="Genomic_DNA"/>
</dbReference>
<dbReference type="PANTHER" id="PTHR34599:SF1">
    <property type="entry name" value="PHOSPHATIDIC ACID PHOSPHATASE TYPE 2_HALOPEROXIDASE DOMAIN-CONTAINING PROTEIN"/>
    <property type="match status" value="1"/>
</dbReference>
<dbReference type="PANTHER" id="PTHR34599">
    <property type="entry name" value="PEROXIDASE-RELATED"/>
    <property type="match status" value="1"/>
</dbReference>
<reference evidence="2" key="1">
    <citation type="submission" date="2021-01" db="EMBL/GenBank/DDBJ databases">
        <title>Whole genome shotgun sequence of Actinoplanes rishiriensis NBRC 108556.</title>
        <authorList>
            <person name="Komaki H."/>
            <person name="Tamura T."/>
        </authorList>
    </citation>
    <scope>NUCLEOTIDE SEQUENCE</scope>
    <source>
        <strain evidence="2">NBRC 108556</strain>
    </source>
</reference>
<gene>
    <name evidence="2" type="ORF">Ari01nite_23470</name>
</gene>
<dbReference type="AlphaFoldDB" id="A0A919N0B1"/>
<dbReference type="InterPro" id="IPR036938">
    <property type="entry name" value="PAP2/HPO_sf"/>
</dbReference>
<evidence type="ECO:0000256" key="1">
    <source>
        <dbReference type="SAM" id="SignalP"/>
    </source>
</evidence>
<protein>
    <recommendedName>
        <fullName evidence="4">Phosphoesterase PA-phosphatase</fullName>
    </recommendedName>
</protein>
<organism evidence="2 3">
    <name type="scientific">Paractinoplanes rishiriensis</name>
    <dbReference type="NCBI Taxonomy" id="1050105"/>
    <lineage>
        <taxon>Bacteria</taxon>
        <taxon>Bacillati</taxon>
        <taxon>Actinomycetota</taxon>
        <taxon>Actinomycetes</taxon>
        <taxon>Micromonosporales</taxon>
        <taxon>Micromonosporaceae</taxon>
        <taxon>Paractinoplanes</taxon>
    </lineage>
</organism>
<feature type="chain" id="PRO_5038012824" description="Phosphoesterase PA-phosphatase" evidence="1">
    <location>
        <begin position="33"/>
        <end position="418"/>
    </location>
</feature>
<feature type="signal peptide" evidence="1">
    <location>
        <begin position="1"/>
        <end position="32"/>
    </location>
</feature>